<dbReference type="SUPFAM" id="SSF50475">
    <property type="entry name" value="FMN-binding split barrel"/>
    <property type="match status" value="1"/>
</dbReference>
<gene>
    <name evidence="3" type="ORF">C7C45_31755</name>
</gene>
<name>A0A318NTG7_9ACTN</name>
<dbReference type="InterPro" id="IPR002563">
    <property type="entry name" value="Flavin_Rdtase-like_dom"/>
</dbReference>
<dbReference type="Proteomes" id="UP000248333">
    <property type="component" value="Unassembled WGS sequence"/>
</dbReference>
<dbReference type="PANTHER" id="PTHR30466:SF1">
    <property type="entry name" value="FMN REDUCTASE (NADH) RUTF"/>
    <property type="match status" value="1"/>
</dbReference>
<protein>
    <submittedName>
        <fullName evidence="3">Flavin reductase</fullName>
    </submittedName>
</protein>
<dbReference type="Pfam" id="PF01613">
    <property type="entry name" value="Flavin_Reduct"/>
    <property type="match status" value="1"/>
</dbReference>
<evidence type="ECO:0000256" key="1">
    <source>
        <dbReference type="ARBA" id="ARBA00023002"/>
    </source>
</evidence>
<organism evidence="3 4">
    <name type="scientific">Micromonospora arborensis</name>
    <dbReference type="NCBI Taxonomy" id="2116518"/>
    <lineage>
        <taxon>Bacteria</taxon>
        <taxon>Bacillati</taxon>
        <taxon>Actinomycetota</taxon>
        <taxon>Actinomycetes</taxon>
        <taxon>Micromonosporales</taxon>
        <taxon>Micromonosporaceae</taxon>
        <taxon>Micromonospora</taxon>
    </lineage>
</organism>
<dbReference type="SMART" id="SM00903">
    <property type="entry name" value="Flavin_Reduct"/>
    <property type="match status" value="1"/>
</dbReference>
<reference evidence="3 4" key="1">
    <citation type="submission" date="2018-03" db="EMBL/GenBank/DDBJ databases">
        <title>Bioinformatic expansion and discovery of thiopeptide antibiotics.</title>
        <authorList>
            <person name="Schwalen C.J."/>
            <person name="Hudson G.A."/>
            <person name="Mitchell D.A."/>
        </authorList>
    </citation>
    <scope>NUCLEOTIDE SEQUENCE [LARGE SCALE GENOMIC DNA]</scope>
    <source>
        <strain evidence="3 4">NRRL 8041</strain>
    </source>
</reference>
<dbReference type="EMBL" id="PYBV01000062">
    <property type="protein sequence ID" value="PYC63420.1"/>
    <property type="molecule type" value="Genomic_DNA"/>
</dbReference>
<dbReference type="GO" id="GO:0010181">
    <property type="term" value="F:FMN binding"/>
    <property type="evidence" value="ECO:0007669"/>
    <property type="project" value="InterPro"/>
</dbReference>
<accession>A0A318NTG7</accession>
<dbReference type="InterPro" id="IPR050268">
    <property type="entry name" value="NADH-dep_flavin_reductase"/>
</dbReference>
<dbReference type="RefSeq" id="WP_110568420.1">
    <property type="nucleotide sequence ID" value="NZ_PYBV01000062.1"/>
</dbReference>
<evidence type="ECO:0000313" key="3">
    <source>
        <dbReference type="EMBL" id="PYC63420.1"/>
    </source>
</evidence>
<dbReference type="GO" id="GO:0006208">
    <property type="term" value="P:pyrimidine nucleobase catabolic process"/>
    <property type="evidence" value="ECO:0007669"/>
    <property type="project" value="TreeGrafter"/>
</dbReference>
<keyword evidence="4" id="KW-1185">Reference proteome</keyword>
<keyword evidence="1" id="KW-0560">Oxidoreductase</keyword>
<dbReference type="AlphaFoldDB" id="A0A318NTG7"/>
<feature type="domain" description="Flavin reductase like" evidence="2">
    <location>
        <begin position="20"/>
        <end position="163"/>
    </location>
</feature>
<sequence length="172" mass="18386">MTGTDVLTTWPTSSAYRSAARTFASGVTVVSTRYRGQVEAKTVSAFCSLSLEPAMVSVAIGTNSPLIWAIRSTRRFGISVLHDSQPDVSRHFARSAADRPDETLPDFVDTGGTPVLADCLSWFTCELAAAVPAGDHQILIGHVTDVETRPGRPLIHHGGGYRCLGPDLETTT</sequence>
<dbReference type="Gene3D" id="2.30.110.10">
    <property type="entry name" value="Electron Transport, Fmn-binding Protein, Chain A"/>
    <property type="match status" value="1"/>
</dbReference>
<evidence type="ECO:0000313" key="4">
    <source>
        <dbReference type="Proteomes" id="UP000248333"/>
    </source>
</evidence>
<dbReference type="PANTHER" id="PTHR30466">
    <property type="entry name" value="FLAVIN REDUCTASE"/>
    <property type="match status" value="1"/>
</dbReference>
<proteinExistence type="predicted"/>
<evidence type="ECO:0000259" key="2">
    <source>
        <dbReference type="SMART" id="SM00903"/>
    </source>
</evidence>
<dbReference type="OrthoDB" id="9792858at2"/>
<dbReference type="InterPro" id="IPR012349">
    <property type="entry name" value="Split_barrel_FMN-bd"/>
</dbReference>
<comment type="caution">
    <text evidence="3">The sequence shown here is derived from an EMBL/GenBank/DDBJ whole genome shotgun (WGS) entry which is preliminary data.</text>
</comment>
<dbReference type="GO" id="GO:0042602">
    <property type="term" value="F:riboflavin reductase (NADPH) activity"/>
    <property type="evidence" value="ECO:0007669"/>
    <property type="project" value="TreeGrafter"/>
</dbReference>